<dbReference type="EMBL" id="JAHMHR010000052">
    <property type="protein sequence ID" value="KAK1660154.1"/>
    <property type="molecule type" value="Genomic_DNA"/>
</dbReference>
<accession>A0AAJ0ET46</accession>
<comment type="caution">
    <text evidence="1">The sequence shown here is derived from an EMBL/GenBank/DDBJ whole genome shotgun (WGS) entry which is preliminary data.</text>
</comment>
<gene>
    <name evidence="1" type="ORF">BDP55DRAFT_322595</name>
</gene>
<organism evidence="1 2">
    <name type="scientific">Colletotrichum godetiae</name>
    <dbReference type="NCBI Taxonomy" id="1209918"/>
    <lineage>
        <taxon>Eukaryota</taxon>
        <taxon>Fungi</taxon>
        <taxon>Dikarya</taxon>
        <taxon>Ascomycota</taxon>
        <taxon>Pezizomycotina</taxon>
        <taxon>Sordariomycetes</taxon>
        <taxon>Hypocreomycetidae</taxon>
        <taxon>Glomerellales</taxon>
        <taxon>Glomerellaceae</taxon>
        <taxon>Colletotrichum</taxon>
        <taxon>Colletotrichum acutatum species complex</taxon>
    </lineage>
</organism>
<sequence length="172" mass="19337">MPRLMLPLLLLPRPSHHITSRHWPGTLAPPLDHVWPAVIPRPTMPRMQHRRPGPRPFWVQARAGPCDVQTELWAPVVVRRDEIILCSVDCIRSLRDVHPSSVGDGPKGCRGCGRWWCRCGWDALGQSGWCRGSRRWDSGEDGLVSEPGNFCALHSRVENSNRDAGDAYGVVR</sequence>
<dbReference type="Proteomes" id="UP001224890">
    <property type="component" value="Unassembled WGS sequence"/>
</dbReference>
<evidence type="ECO:0000313" key="1">
    <source>
        <dbReference type="EMBL" id="KAK1660154.1"/>
    </source>
</evidence>
<dbReference type="GeneID" id="85451308"/>
<proteinExistence type="predicted"/>
<protein>
    <submittedName>
        <fullName evidence="1">Uncharacterized protein</fullName>
    </submittedName>
</protein>
<dbReference type="RefSeq" id="XP_060424918.1">
    <property type="nucleotide sequence ID" value="XM_060566782.1"/>
</dbReference>
<evidence type="ECO:0000313" key="2">
    <source>
        <dbReference type="Proteomes" id="UP001224890"/>
    </source>
</evidence>
<dbReference type="AlphaFoldDB" id="A0AAJ0ET46"/>
<keyword evidence="2" id="KW-1185">Reference proteome</keyword>
<name>A0AAJ0ET46_9PEZI</name>
<reference evidence="1" key="1">
    <citation type="submission" date="2021-06" db="EMBL/GenBank/DDBJ databases">
        <title>Comparative genomics, transcriptomics and evolutionary studies reveal genomic signatures of adaptation to plant cell wall in hemibiotrophic fungi.</title>
        <authorList>
            <consortium name="DOE Joint Genome Institute"/>
            <person name="Baroncelli R."/>
            <person name="Diaz J.F."/>
            <person name="Benocci T."/>
            <person name="Peng M."/>
            <person name="Battaglia E."/>
            <person name="Haridas S."/>
            <person name="Andreopoulos W."/>
            <person name="Labutti K."/>
            <person name="Pangilinan J."/>
            <person name="Floch G.L."/>
            <person name="Makela M.R."/>
            <person name="Henrissat B."/>
            <person name="Grigoriev I.V."/>
            <person name="Crouch J.A."/>
            <person name="De Vries R.P."/>
            <person name="Sukno S.A."/>
            <person name="Thon M.R."/>
        </authorList>
    </citation>
    <scope>NUCLEOTIDE SEQUENCE</scope>
    <source>
        <strain evidence="1">CBS 193.32</strain>
    </source>
</reference>